<sequence length="53" mass="6338">MRGIWRVWMGKVAADLRRTARKLLLGRRFLQTLERNREAADLLDLALKEMLER</sequence>
<evidence type="ECO:0000313" key="2">
    <source>
        <dbReference type="Proteomes" id="UP000198426"/>
    </source>
</evidence>
<organism evidence="1 2">
    <name type="scientific">Tropicimonas sediminicola</name>
    <dbReference type="NCBI Taxonomy" id="1031541"/>
    <lineage>
        <taxon>Bacteria</taxon>
        <taxon>Pseudomonadati</taxon>
        <taxon>Pseudomonadota</taxon>
        <taxon>Alphaproteobacteria</taxon>
        <taxon>Rhodobacterales</taxon>
        <taxon>Roseobacteraceae</taxon>
        <taxon>Tropicimonas</taxon>
    </lineage>
</organism>
<evidence type="ECO:0000313" key="1">
    <source>
        <dbReference type="EMBL" id="SNS76784.1"/>
    </source>
</evidence>
<gene>
    <name evidence="1" type="ORF">SAMN05421757_103265</name>
</gene>
<dbReference type="AlphaFoldDB" id="A0A239H957"/>
<dbReference type="EMBL" id="FZOY01000003">
    <property type="protein sequence ID" value="SNS76784.1"/>
    <property type="molecule type" value="Genomic_DNA"/>
</dbReference>
<dbReference type="RefSeq" id="WP_176442829.1">
    <property type="nucleotide sequence ID" value="NZ_FZOY01000003.1"/>
</dbReference>
<name>A0A239H957_9RHOB</name>
<proteinExistence type="predicted"/>
<reference evidence="1 2" key="1">
    <citation type="submission" date="2017-06" db="EMBL/GenBank/DDBJ databases">
        <authorList>
            <person name="Kim H.J."/>
            <person name="Triplett B.A."/>
        </authorList>
    </citation>
    <scope>NUCLEOTIDE SEQUENCE [LARGE SCALE GENOMIC DNA]</scope>
    <source>
        <strain evidence="1 2">DSM 29339</strain>
    </source>
</reference>
<protein>
    <submittedName>
        <fullName evidence="1">Uncharacterized protein</fullName>
    </submittedName>
</protein>
<dbReference type="Proteomes" id="UP000198426">
    <property type="component" value="Unassembled WGS sequence"/>
</dbReference>
<keyword evidence="2" id="KW-1185">Reference proteome</keyword>
<accession>A0A239H957</accession>